<evidence type="ECO:0008006" key="5">
    <source>
        <dbReference type="Google" id="ProtNLM"/>
    </source>
</evidence>
<dbReference type="PANTHER" id="PTHR34315:SF1">
    <property type="entry name" value="INTRADIOL RING-CLEAVAGE DIOXYGENASES DOMAIN-CONTAINING PROTEIN-RELATED"/>
    <property type="match status" value="1"/>
</dbReference>
<dbReference type="AlphaFoldDB" id="A0AAD9M9A0"/>
<dbReference type="SUPFAM" id="SSF49482">
    <property type="entry name" value="Aromatic compound dioxygenase"/>
    <property type="match status" value="1"/>
</dbReference>
<keyword evidence="4" id="KW-1185">Reference proteome</keyword>
<dbReference type="PANTHER" id="PTHR34315">
    <property type="match status" value="1"/>
</dbReference>
<feature type="region of interest" description="Disordered" evidence="1">
    <location>
        <begin position="79"/>
        <end position="100"/>
    </location>
</feature>
<evidence type="ECO:0000313" key="4">
    <source>
        <dbReference type="Proteomes" id="UP001217918"/>
    </source>
</evidence>
<dbReference type="Gene3D" id="2.60.130.10">
    <property type="entry name" value="Aromatic compound dioxygenase"/>
    <property type="match status" value="1"/>
</dbReference>
<reference evidence="3" key="1">
    <citation type="journal article" date="2023" name="Mol. Plant Microbe Interact.">
        <title>Elucidating the Obligate Nature and Biological Capacity of an Invasive Fungal Corn Pathogen.</title>
        <authorList>
            <person name="MacCready J.S."/>
            <person name="Roggenkamp E.M."/>
            <person name="Gdanetz K."/>
            <person name="Chilvers M.I."/>
        </authorList>
    </citation>
    <scope>NUCLEOTIDE SEQUENCE</scope>
    <source>
        <strain evidence="3">PM02</strain>
    </source>
</reference>
<sequence length="348" mass="37714">MLAAVVLVGSLGLLGPRAAAHMDFLAERRAYAQHHKMSLDDCADAMERRGFLRRAAEERVRFVRDLGVFPDHWQDIMEGVQDGPSQSPLDTDHSDKTGHITPTTEWEALYEQFKGTGRSGTVLAPDLSEGPFYIEGEYITRDVTFGQAGVPLYLHLGVYDSHTCEPLPAGTLVEIWGANATGTYSGVGVDGDPDNVHTHFLRGLQPLSDAGSTWFRTIFPGHYASRTNHVHLLVHVPDPAATQTFANGTVAGHLATWTGQLFFDQALIDAVETVPPYSSNTLPMTKNAADVFLANEAVGGSESLWDPMVEWAWVDGAQKARSGVVAWIALGVNVSEARSVEVVGVYSG</sequence>
<evidence type="ECO:0000313" key="3">
    <source>
        <dbReference type="EMBL" id="KAK2067847.1"/>
    </source>
</evidence>
<evidence type="ECO:0000256" key="2">
    <source>
        <dbReference type="SAM" id="SignalP"/>
    </source>
</evidence>
<accession>A0AAD9M9A0</accession>
<proteinExistence type="predicted"/>
<gene>
    <name evidence="3" type="ORF">P8C59_001553</name>
</gene>
<dbReference type="InterPro" id="IPR015889">
    <property type="entry name" value="Intradiol_dOase_core"/>
</dbReference>
<dbReference type="Proteomes" id="UP001217918">
    <property type="component" value="Unassembled WGS sequence"/>
</dbReference>
<dbReference type="GO" id="GO:0005506">
    <property type="term" value="F:iron ion binding"/>
    <property type="evidence" value="ECO:0007669"/>
    <property type="project" value="InterPro"/>
</dbReference>
<dbReference type="EMBL" id="JAQQPM010000001">
    <property type="protein sequence ID" value="KAK2067847.1"/>
    <property type="molecule type" value="Genomic_DNA"/>
</dbReference>
<name>A0AAD9M9A0_9PEZI</name>
<evidence type="ECO:0000256" key="1">
    <source>
        <dbReference type="SAM" id="MobiDB-lite"/>
    </source>
</evidence>
<protein>
    <recommendedName>
        <fullName evidence="5">Intradiol ring-cleavage dioxygenases domain-containing protein</fullName>
    </recommendedName>
</protein>
<dbReference type="GO" id="GO:0016702">
    <property type="term" value="F:oxidoreductase activity, acting on single donors with incorporation of molecular oxygen, incorporation of two atoms of oxygen"/>
    <property type="evidence" value="ECO:0007669"/>
    <property type="project" value="InterPro"/>
</dbReference>
<organism evidence="3 4">
    <name type="scientific">Phyllachora maydis</name>
    <dbReference type="NCBI Taxonomy" id="1825666"/>
    <lineage>
        <taxon>Eukaryota</taxon>
        <taxon>Fungi</taxon>
        <taxon>Dikarya</taxon>
        <taxon>Ascomycota</taxon>
        <taxon>Pezizomycotina</taxon>
        <taxon>Sordariomycetes</taxon>
        <taxon>Sordariomycetidae</taxon>
        <taxon>Phyllachorales</taxon>
        <taxon>Phyllachoraceae</taxon>
        <taxon>Phyllachora</taxon>
    </lineage>
</organism>
<feature type="chain" id="PRO_5042093406" description="Intradiol ring-cleavage dioxygenases domain-containing protein" evidence="2">
    <location>
        <begin position="20"/>
        <end position="348"/>
    </location>
</feature>
<feature type="signal peptide" evidence="2">
    <location>
        <begin position="1"/>
        <end position="19"/>
    </location>
</feature>
<comment type="caution">
    <text evidence="3">The sequence shown here is derived from an EMBL/GenBank/DDBJ whole genome shotgun (WGS) entry which is preliminary data.</text>
</comment>
<keyword evidence="2" id="KW-0732">Signal</keyword>